<comment type="caution">
    <text evidence="1">The sequence shown here is derived from an EMBL/GenBank/DDBJ whole genome shotgun (WGS) entry which is preliminary data.</text>
</comment>
<evidence type="ECO:0008006" key="3">
    <source>
        <dbReference type="Google" id="ProtNLM"/>
    </source>
</evidence>
<accession>A0A0F3N3F0</accession>
<name>A0A0F3N3F0_RICAM</name>
<protein>
    <recommendedName>
        <fullName evidence="3">Antitoxin SocA-like Panacea domain-containing protein</fullName>
    </recommendedName>
</protein>
<evidence type="ECO:0000313" key="2">
    <source>
        <dbReference type="Proteomes" id="UP000033556"/>
    </source>
</evidence>
<gene>
    <name evidence="1" type="ORF">APHACPA_1634</name>
</gene>
<dbReference type="Proteomes" id="UP000033556">
    <property type="component" value="Unassembled WGS sequence"/>
</dbReference>
<keyword evidence="2" id="KW-1185">Reference proteome</keyword>
<dbReference type="AlphaFoldDB" id="A0A0F3N3F0"/>
<sequence length="56" mass="6424">MRYSNLALFDKPLFKEDIEAWKHGPIVPCLRAIFGNFEANPIPSPGEIAFSVYTRR</sequence>
<dbReference type="EMBL" id="LANR01000001">
    <property type="protein sequence ID" value="KJV62603.1"/>
    <property type="molecule type" value="Genomic_DNA"/>
</dbReference>
<proteinExistence type="predicted"/>
<organism evidence="1 2">
    <name type="scientific">Rickettsia amblyommatis str. Ac/Pa</name>
    <dbReference type="NCBI Taxonomy" id="1359164"/>
    <lineage>
        <taxon>Bacteria</taxon>
        <taxon>Pseudomonadati</taxon>
        <taxon>Pseudomonadota</taxon>
        <taxon>Alphaproteobacteria</taxon>
        <taxon>Rickettsiales</taxon>
        <taxon>Rickettsiaceae</taxon>
        <taxon>Rickettsieae</taxon>
        <taxon>Rickettsia</taxon>
        <taxon>spotted fever group</taxon>
    </lineage>
</organism>
<evidence type="ECO:0000313" key="1">
    <source>
        <dbReference type="EMBL" id="KJV62603.1"/>
    </source>
</evidence>
<dbReference type="PATRIC" id="fig|1359164.3.peg.1620"/>
<reference evidence="1 2" key="1">
    <citation type="submission" date="2015-01" db="EMBL/GenBank/DDBJ databases">
        <title>Genome Sequencing of Rickettsiales.</title>
        <authorList>
            <person name="Daugherty S.C."/>
            <person name="Su Q."/>
            <person name="Abolude K."/>
            <person name="Beier-Sexton M."/>
            <person name="Carlyon J.A."/>
            <person name="Carter R."/>
            <person name="Day N.P."/>
            <person name="Dumler S.J."/>
            <person name="Dyachenko V."/>
            <person name="Godinez A."/>
            <person name="Kurtti T.J."/>
            <person name="Lichay M."/>
            <person name="Mullins K.E."/>
            <person name="Ott S."/>
            <person name="Pappas-Brown V."/>
            <person name="Paris D.H."/>
            <person name="Patel P."/>
            <person name="Richards A.L."/>
            <person name="Sadzewicz L."/>
            <person name="Sears K."/>
            <person name="Seidman D."/>
            <person name="Sengamalay N."/>
            <person name="Stenos J."/>
            <person name="Tallon L.J."/>
            <person name="Vincent G."/>
            <person name="Fraser C.M."/>
            <person name="Munderloh U."/>
            <person name="Dunning-Hotopp J.C."/>
        </authorList>
    </citation>
    <scope>NUCLEOTIDE SEQUENCE [LARGE SCALE GENOMIC DNA]</scope>
    <source>
        <strain evidence="1 2">Ac/Pa</strain>
    </source>
</reference>